<reference evidence="1" key="1">
    <citation type="submission" date="2016-02" db="EMBL/GenBank/DDBJ databases">
        <title>WGS assembly of Manihot esculenta.</title>
        <authorList>
            <person name="Bredeson J.V."/>
            <person name="Prochnik S.E."/>
            <person name="Lyons J.B."/>
            <person name="Schmutz J."/>
            <person name="Grimwood J."/>
            <person name="Vrebalov J."/>
            <person name="Bart R.S."/>
            <person name="Amuge T."/>
            <person name="Ferguson M.E."/>
            <person name="Green R."/>
            <person name="Putnam N."/>
            <person name="Stites J."/>
            <person name="Rounsley S."/>
            <person name="Rokhsar D.S."/>
        </authorList>
    </citation>
    <scope>NUCLEOTIDE SEQUENCE [LARGE SCALE GENOMIC DNA]</scope>
    <source>
        <tissue evidence="1">Leaf</tissue>
    </source>
</reference>
<accession>A0A2C9W5C5</accession>
<gene>
    <name evidence="1" type="ORF">MANES_03G067500</name>
</gene>
<dbReference type="EMBL" id="CM004389">
    <property type="protein sequence ID" value="OAY54345.1"/>
    <property type="molecule type" value="Genomic_DNA"/>
</dbReference>
<protein>
    <submittedName>
        <fullName evidence="1">Uncharacterized protein</fullName>
    </submittedName>
</protein>
<proteinExistence type="predicted"/>
<evidence type="ECO:0000313" key="1">
    <source>
        <dbReference type="EMBL" id="OAY54345.1"/>
    </source>
</evidence>
<name>A0A2C9W5C5_MANES</name>
<organism evidence="1">
    <name type="scientific">Manihot esculenta</name>
    <name type="common">Cassava</name>
    <name type="synonym">Jatropha manihot</name>
    <dbReference type="NCBI Taxonomy" id="3983"/>
    <lineage>
        <taxon>Eukaryota</taxon>
        <taxon>Viridiplantae</taxon>
        <taxon>Streptophyta</taxon>
        <taxon>Embryophyta</taxon>
        <taxon>Tracheophyta</taxon>
        <taxon>Spermatophyta</taxon>
        <taxon>Magnoliopsida</taxon>
        <taxon>eudicotyledons</taxon>
        <taxon>Gunneridae</taxon>
        <taxon>Pentapetalae</taxon>
        <taxon>rosids</taxon>
        <taxon>fabids</taxon>
        <taxon>Malpighiales</taxon>
        <taxon>Euphorbiaceae</taxon>
        <taxon>Crotonoideae</taxon>
        <taxon>Manihoteae</taxon>
        <taxon>Manihot</taxon>
    </lineage>
</organism>
<dbReference type="AlphaFoldDB" id="A0A2C9W5C5"/>
<sequence length="83" mass="9485">MVIFVWIAEAKRVGTSEQANFPVMNGINKVLLSLLRFLFVSLESIIELKRSLWLVKDRHGPQILCSFVGWIITSLVAKQWSVI</sequence>